<keyword evidence="7 14" id="KW-0999">Mitochondrion inner membrane</keyword>
<evidence type="ECO:0000313" key="15">
    <source>
        <dbReference type="EMBL" id="JAG46235.1"/>
    </source>
</evidence>
<keyword evidence="10 14" id="KW-0496">Mitochondrion</keyword>
<evidence type="ECO:0000256" key="11">
    <source>
        <dbReference type="ARBA" id="ARBA00023136"/>
    </source>
</evidence>
<dbReference type="PANTHER" id="PTHR12966:SF0">
    <property type="entry name" value="NADH DEHYDROGENASE [UBIQUINONE] 1 ALPHA SUBCOMPLEX SUBUNIT 13"/>
    <property type="match status" value="1"/>
</dbReference>
<keyword evidence="4 14" id="KW-0813">Transport</keyword>
<keyword evidence="6 14" id="KW-0812">Transmembrane</keyword>
<keyword evidence="15" id="KW-0830">Ubiquinone</keyword>
<keyword evidence="8 14" id="KW-0249">Electron transport</keyword>
<evidence type="ECO:0000256" key="9">
    <source>
        <dbReference type="ARBA" id="ARBA00022989"/>
    </source>
</evidence>
<evidence type="ECO:0000256" key="4">
    <source>
        <dbReference type="ARBA" id="ARBA00022448"/>
    </source>
</evidence>
<dbReference type="GO" id="GO:0005743">
    <property type="term" value="C:mitochondrial inner membrane"/>
    <property type="evidence" value="ECO:0007669"/>
    <property type="project" value="UniProtKB-SubCell"/>
</dbReference>
<evidence type="ECO:0000256" key="10">
    <source>
        <dbReference type="ARBA" id="ARBA00023128"/>
    </source>
</evidence>
<comment type="similarity">
    <text evidence="2 14">Belongs to the complex I NDUFA13 subunit family.</text>
</comment>
<sequence>MAAGAWKVKQDMPPAGGYGPIDYKRRLPYRGLPGYGLLAIGLGAFVFGSYVIFKWNWERRQRAFEDMEAQIAVMPLLMAEEDRRTLRLLRHNFDEEAKIMKDVPGWQVGESVYHTTRWVTPRADELYFLQPSKAQKDVFLGYTWST</sequence>
<keyword evidence="11 14" id="KW-0472">Membrane</keyword>
<evidence type="ECO:0000256" key="13">
    <source>
        <dbReference type="ARBA" id="ARBA00046797"/>
    </source>
</evidence>
<evidence type="ECO:0000256" key="3">
    <source>
        <dbReference type="ARBA" id="ARBA00018192"/>
    </source>
</evidence>
<comment type="function">
    <text evidence="14">Complex I functions in the transfer of electrons from NADH to the respiratory chain. Accessory subunit of the mitochondrial membrane respiratory chain NADH dehydrogenase (Complex I), that is believed not to be involved in catalysis.</text>
</comment>
<keyword evidence="5 14" id="KW-0679">Respiratory chain</keyword>
<evidence type="ECO:0000256" key="8">
    <source>
        <dbReference type="ARBA" id="ARBA00022982"/>
    </source>
</evidence>
<dbReference type="AlphaFoldDB" id="A0A0K8S0E2"/>
<reference evidence="15" key="1">
    <citation type="journal article" date="2015" name="Toxicon">
        <title>The transcriptomic and proteomic basis for the evolution of a novel venom phenotype within the Timber Rattlesnake (Crotalus horridus).</title>
        <authorList>
            <person name="Rokyta D.R."/>
            <person name="Wray K.P."/>
            <person name="McGivern J.J."/>
            <person name="Margres M.J."/>
        </authorList>
    </citation>
    <scope>NUCLEOTIDE SEQUENCE</scope>
    <source>
        <strain evidence="15">Type B</strain>
        <tissue evidence="15">Venom gland</tissue>
    </source>
</reference>
<evidence type="ECO:0000256" key="7">
    <source>
        <dbReference type="ARBA" id="ARBA00022792"/>
    </source>
</evidence>
<comment type="function">
    <text evidence="12">Accessory subunit of the mitochondrial membrane respiratory chain NADH dehydrogenase (Complex I), that is believed not to be involved in catalysis. Complex I functions in the transfer of electrons from NADH to the respiratory chain. The immediate electron acceptor for the enzyme is believed to be ubiquinone. Involved in the interferon/all-trans-retinoic acid (IFN/RA) induced cell death. This apoptotic activity is inhibited by interaction with viral IRF1. Prevents the transactivation of STAT3 target genes. May play a role in CARD15-mediated innate mucosal responses and serve to regulate intestinal epithelial cell responses to microbes.</text>
</comment>
<evidence type="ECO:0000256" key="6">
    <source>
        <dbReference type="ARBA" id="ARBA00022692"/>
    </source>
</evidence>
<proteinExistence type="inferred from homology"/>
<protein>
    <recommendedName>
        <fullName evidence="3 14">NADH dehydrogenase [ubiquinone] 1 alpha subcomplex subunit 13</fullName>
    </recommendedName>
</protein>
<dbReference type="Pfam" id="PF06212">
    <property type="entry name" value="GRIM-19"/>
    <property type="match status" value="1"/>
</dbReference>
<evidence type="ECO:0000256" key="12">
    <source>
        <dbReference type="ARBA" id="ARBA00045908"/>
    </source>
</evidence>
<evidence type="ECO:0000256" key="1">
    <source>
        <dbReference type="ARBA" id="ARBA00004298"/>
    </source>
</evidence>
<keyword evidence="9 14" id="KW-1133">Transmembrane helix</keyword>
<comment type="subcellular location">
    <subcellularLocation>
        <location evidence="1 14">Mitochondrion inner membrane</location>
        <topology evidence="1 14">Single-pass membrane protein</topology>
        <orientation evidence="1 14">Matrix side</orientation>
    </subcellularLocation>
</comment>
<comment type="subunit">
    <text evidence="13">Complex I is composed of 45 different subunits. Interacts with CARD15, but not with CARD4. Interacts with STAT3, but not with STAT1, STAT2 and STAT5A. Interacts with OLFM4.</text>
</comment>
<feature type="transmembrane region" description="Helical" evidence="14">
    <location>
        <begin position="32"/>
        <end position="53"/>
    </location>
</feature>
<dbReference type="GO" id="GO:0045271">
    <property type="term" value="C:respiratory chain complex I"/>
    <property type="evidence" value="ECO:0007669"/>
    <property type="project" value="UniProtKB-UniRule"/>
</dbReference>
<evidence type="ECO:0000256" key="5">
    <source>
        <dbReference type="ARBA" id="ARBA00022660"/>
    </source>
</evidence>
<organism evidence="15">
    <name type="scientific">Crotalus horridus</name>
    <name type="common">Timber rattlesnake</name>
    <dbReference type="NCBI Taxonomy" id="35024"/>
    <lineage>
        <taxon>Eukaryota</taxon>
        <taxon>Metazoa</taxon>
        <taxon>Chordata</taxon>
        <taxon>Craniata</taxon>
        <taxon>Vertebrata</taxon>
        <taxon>Euteleostomi</taxon>
        <taxon>Lepidosauria</taxon>
        <taxon>Squamata</taxon>
        <taxon>Bifurcata</taxon>
        <taxon>Unidentata</taxon>
        <taxon>Episquamata</taxon>
        <taxon>Toxicofera</taxon>
        <taxon>Serpentes</taxon>
        <taxon>Colubroidea</taxon>
        <taxon>Viperidae</taxon>
        <taxon>Crotalinae</taxon>
        <taxon>Crotalus</taxon>
    </lineage>
</organism>
<dbReference type="EMBL" id="GBKD01001383">
    <property type="protein sequence ID" value="JAG46235.1"/>
    <property type="molecule type" value="Transcribed_RNA"/>
</dbReference>
<accession>A0A0K8S0E2</accession>
<dbReference type="PANTHER" id="PTHR12966">
    <property type="entry name" value="NADH DEHYDROGENASE UBIQUINONE 1 ALPHA SUBCOMPLEX SUBUNIT 13"/>
    <property type="match status" value="1"/>
</dbReference>
<dbReference type="InterPro" id="IPR009346">
    <property type="entry name" value="GRIM-19"/>
</dbReference>
<evidence type="ECO:0000256" key="2">
    <source>
        <dbReference type="ARBA" id="ARBA00007312"/>
    </source>
</evidence>
<evidence type="ECO:0000256" key="14">
    <source>
        <dbReference type="RuleBase" id="RU368034"/>
    </source>
</evidence>
<name>A0A0K8S0E2_CROHD</name>